<evidence type="ECO:0000313" key="3">
    <source>
        <dbReference type="Proteomes" id="UP000010364"/>
    </source>
</evidence>
<name>L0LC99_9CAUD</name>
<keyword evidence="1" id="KW-1133">Transmembrane helix</keyword>
<feature type="transmembrane region" description="Helical" evidence="1">
    <location>
        <begin position="30"/>
        <end position="49"/>
    </location>
</feature>
<dbReference type="EMBL" id="JX238501">
    <property type="protein sequence ID" value="AGB62726.1"/>
    <property type="molecule type" value="Genomic_DNA"/>
</dbReference>
<keyword evidence="3" id="KW-1185">Reference proteome</keyword>
<keyword evidence="1" id="KW-0812">Transmembrane</keyword>
<reference evidence="2" key="1">
    <citation type="submission" date="2013-11" db="EMBL/GenBank/DDBJ databases">
        <title>Discovery of phiAGATE novel phage infecting Bacillus pumilus leads to new insights in phylogeny of subfamily Spounavirinae.</title>
        <authorList>
            <person name="Barylski J."/>
            <person name="Nowicki G."/>
            <person name="Gozdzicka-Jozefiak A."/>
        </authorList>
    </citation>
    <scope>NUCLEOTIDE SEQUENCE [LARGE SCALE GENOMIC DNA]</scope>
</reference>
<dbReference type="Proteomes" id="UP000010364">
    <property type="component" value="Segment"/>
</dbReference>
<proteinExistence type="predicted"/>
<sequence>MHDILGTVCLLIILTTCAVGGIIAAYSTLGITGVIAAFILLAMTVLLYYRDKI</sequence>
<keyword evidence="1" id="KW-0472">Membrane</keyword>
<evidence type="ECO:0000313" key="2">
    <source>
        <dbReference type="EMBL" id="AGB62726.1"/>
    </source>
</evidence>
<protein>
    <submittedName>
        <fullName evidence="2">Uncharacterized protein</fullName>
    </submittedName>
</protein>
<dbReference type="KEGG" id="vg:14516131"/>
<evidence type="ECO:0000256" key="1">
    <source>
        <dbReference type="SAM" id="Phobius"/>
    </source>
</evidence>
<organism evidence="2 3">
    <name type="scientific">Bacillus phage phiAGATE</name>
    <dbReference type="NCBI Taxonomy" id="1204533"/>
    <lineage>
        <taxon>Viruses</taxon>
        <taxon>Duplodnaviria</taxon>
        <taxon>Heunggongvirae</taxon>
        <taxon>Uroviricota</taxon>
        <taxon>Caudoviricetes</taxon>
        <taxon>Herelleviridae</taxon>
        <taxon>Bastillevirinae</taxon>
        <taxon>Agatevirus</taxon>
        <taxon>Agatevirus agate</taxon>
    </lineage>
</organism>
<accession>L0LC99</accession>
<dbReference type="GeneID" id="14516131"/>
<dbReference type="RefSeq" id="YP_007349319.1">
    <property type="nucleotide sequence ID" value="NC_020081.2"/>
</dbReference>